<evidence type="ECO:0000313" key="2">
    <source>
        <dbReference type="EMBL" id="OMO87718.1"/>
    </source>
</evidence>
<dbReference type="AlphaFoldDB" id="A0A1R3IYR7"/>
<reference evidence="3" key="1">
    <citation type="submission" date="2013-09" db="EMBL/GenBank/DDBJ databases">
        <title>Corchorus olitorius genome sequencing.</title>
        <authorList>
            <person name="Alam M."/>
            <person name="Haque M.S."/>
            <person name="Islam M.S."/>
            <person name="Emdad E.M."/>
            <person name="Islam M.M."/>
            <person name="Ahmed B."/>
            <person name="Halim A."/>
            <person name="Hossen Q.M.M."/>
            <person name="Hossain M.Z."/>
            <person name="Ahmed R."/>
            <person name="Khan M.M."/>
            <person name="Islam R."/>
            <person name="Rashid M.M."/>
            <person name="Khan S.A."/>
            <person name="Rahman M.S."/>
            <person name="Alam M."/>
            <person name="Yahiya A.S."/>
            <person name="Khan M.S."/>
            <person name="Azam M.S."/>
            <person name="Haque T."/>
            <person name="Lashkar M.Z.H."/>
            <person name="Akhand A.I."/>
            <person name="Morshed G."/>
            <person name="Roy S."/>
            <person name="Uddin K.S."/>
            <person name="Rabeya T."/>
            <person name="Hossain A.S."/>
            <person name="Chowdhury A."/>
            <person name="Snigdha A.R."/>
            <person name="Mortoza M.S."/>
            <person name="Matin S.A."/>
            <person name="Hoque S.M.E."/>
            <person name="Islam M.K."/>
            <person name="Roy D.K."/>
            <person name="Haider R."/>
            <person name="Moosa M.M."/>
            <person name="Elias S.M."/>
            <person name="Hasan A.M."/>
            <person name="Jahan S."/>
            <person name="Shafiuddin M."/>
            <person name="Mahmood N."/>
            <person name="Shommy N.S."/>
        </authorList>
    </citation>
    <scope>NUCLEOTIDE SEQUENCE [LARGE SCALE GENOMIC DNA]</scope>
    <source>
        <strain evidence="3">cv. O-4</strain>
    </source>
</reference>
<comment type="caution">
    <text evidence="2">The sequence shown here is derived from an EMBL/GenBank/DDBJ whole genome shotgun (WGS) entry which is preliminary data.</text>
</comment>
<feature type="region of interest" description="Disordered" evidence="1">
    <location>
        <begin position="1"/>
        <end position="65"/>
    </location>
</feature>
<protein>
    <submittedName>
        <fullName evidence="2">Uncharacterized protein</fullName>
    </submittedName>
</protein>
<evidence type="ECO:0000313" key="3">
    <source>
        <dbReference type="Proteomes" id="UP000187203"/>
    </source>
</evidence>
<evidence type="ECO:0000256" key="1">
    <source>
        <dbReference type="SAM" id="MobiDB-lite"/>
    </source>
</evidence>
<organism evidence="2 3">
    <name type="scientific">Corchorus olitorius</name>
    <dbReference type="NCBI Taxonomy" id="93759"/>
    <lineage>
        <taxon>Eukaryota</taxon>
        <taxon>Viridiplantae</taxon>
        <taxon>Streptophyta</taxon>
        <taxon>Embryophyta</taxon>
        <taxon>Tracheophyta</taxon>
        <taxon>Spermatophyta</taxon>
        <taxon>Magnoliopsida</taxon>
        <taxon>eudicotyledons</taxon>
        <taxon>Gunneridae</taxon>
        <taxon>Pentapetalae</taxon>
        <taxon>rosids</taxon>
        <taxon>malvids</taxon>
        <taxon>Malvales</taxon>
        <taxon>Malvaceae</taxon>
        <taxon>Grewioideae</taxon>
        <taxon>Apeibeae</taxon>
        <taxon>Corchorus</taxon>
    </lineage>
</organism>
<dbReference type="Proteomes" id="UP000187203">
    <property type="component" value="Unassembled WGS sequence"/>
</dbReference>
<keyword evidence="3" id="KW-1185">Reference proteome</keyword>
<proteinExistence type="predicted"/>
<name>A0A1R3IYR7_9ROSI</name>
<sequence>MAPLHLSSPPQQPCEKKNSREGRETKLQRNKNRQNRGMIWLCKTNTHKTLRHTNRHQQHTHQKQK</sequence>
<feature type="compositionally biased region" description="Basic and acidic residues" evidence="1">
    <location>
        <begin position="14"/>
        <end position="27"/>
    </location>
</feature>
<accession>A0A1R3IYR7</accession>
<feature type="compositionally biased region" description="Basic residues" evidence="1">
    <location>
        <begin position="45"/>
        <end position="65"/>
    </location>
</feature>
<dbReference type="EMBL" id="AWUE01017267">
    <property type="protein sequence ID" value="OMO87718.1"/>
    <property type="molecule type" value="Genomic_DNA"/>
</dbReference>
<gene>
    <name evidence="2" type="ORF">COLO4_20604</name>
</gene>